<gene>
    <name evidence="1" type="ordered locus">MTR_8g447010</name>
</gene>
<reference evidence="1 3" key="1">
    <citation type="journal article" date="2011" name="Nature">
        <title>The Medicago genome provides insight into the evolution of rhizobial symbioses.</title>
        <authorList>
            <person name="Young N.D."/>
            <person name="Debelle F."/>
            <person name="Oldroyd G.E."/>
            <person name="Geurts R."/>
            <person name="Cannon S.B."/>
            <person name="Udvardi M.K."/>
            <person name="Benedito V.A."/>
            <person name="Mayer K.F."/>
            <person name="Gouzy J."/>
            <person name="Schoof H."/>
            <person name="Van de Peer Y."/>
            <person name="Proost S."/>
            <person name="Cook D.R."/>
            <person name="Meyers B.C."/>
            <person name="Spannagl M."/>
            <person name="Cheung F."/>
            <person name="De Mita S."/>
            <person name="Krishnakumar V."/>
            <person name="Gundlach H."/>
            <person name="Zhou S."/>
            <person name="Mudge J."/>
            <person name="Bharti A.K."/>
            <person name="Murray J.D."/>
            <person name="Naoumkina M.A."/>
            <person name="Rosen B."/>
            <person name="Silverstein K.A."/>
            <person name="Tang H."/>
            <person name="Rombauts S."/>
            <person name="Zhao P.X."/>
            <person name="Zhou P."/>
            <person name="Barbe V."/>
            <person name="Bardou P."/>
            <person name="Bechner M."/>
            <person name="Bellec A."/>
            <person name="Berger A."/>
            <person name="Berges H."/>
            <person name="Bidwell S."/>
            <person name="Bisseling T."/>
            <person name="Choisne N."/>
            <person name="Couloux A."/>
            <person name="Denny R."/>
            <person name="Deshpande S."/>
            <person name="Dai X."/>
            <person name="Doyle J.J."/>
            <person name="Dudez A.M."/>
            <person name="Farmer A.D."/>
            <person name="Fouteau S."/>
            <person name="Franken C."/>
            <person name="Gibelin C."/>
            <person name="Gish J."/>
            <person name="Goldstein S."/>
            <person name="Gonzalez A.J."/>
            <person name="Green P.J."/>
            <person name="Hallab A."/>
            <person name="Hartog M."/>
            <person name="Hua A."/>
            <person name="Humphray S.J."/>
            <person name="Jeong D.H."/>
            <person name="Jing Y."/>
            <person name="Jocker A."/>
            <person name="Kenton S.M."/>
            <person name="Kim D.J."/>
            <person name="Klee K."/>
            <person name="Lai H."/>
            <person name="Lang C."/>
            <person name="Lin S."/>
            <person name="Macmil S.L."/>
            <person name="Magdelenat G."/>
            <person name="Matthews L."/>
            <person name="McCorrison J."/>
            <person name="Monaghan E.L."/>
            <person name="Mun J.H."/>
            <person name="Najar F.Z."/>
            <person name="Nicholson C."/>
            <person name="Noirot C."/>
            <person name="O'Bleness M."/>
            <person name="Paule C.R."/>
            <person name="Poulain J."/>
            <person name="Prion F."/>
            <person name="Qin B."/>
            <person name="Qu C."/>
            <person name="Retzel E.F."/>
            <person name="Riddle C."/>
            <person name="Sallet E."/>
            <person name="Samain S."/>
            <person name="Samson N."/>
            <person name="Sanders I."/>
            <person name="Saurat O."/>
            <person name="Scarpelli C."/>
            <person name="Schiex T."/>
            <person name="Segurens B."/>
            <person name="Severin A.J."/>
            <person name="Sherrier D.J."/>
            <person name="Shi R."/>
            <person name="Sims S."/>
            <person name="Singer S.R."/>
            <person name="Sinharoy S."/>
            <person name="Sterck L."/>
            <person name="Viollet A."/>
            <person name="Wang B.B."/>
            <person name="Wang K."/>
            <person name="Wang M."/>
            <person name="Wang X."/>
            <person name="Warfsmann J."/>
            <person name="Weissenbach J."/>
            <person name="White D.D."/>
            <person name="White J.D."/>
            <person name="Wiley G.B."/>
            <person name="Wincker P."/>
            <person name="Xing Y."/>
            <person name="Yang L."/>
            <person name="Yao Z."/>
            <person name="Ying F."/>
            <person name="Zhai J."/>
            <person name="Zhou L."/>
            <person name="Zuber A."/>
            <person name="Denarie J."/>
            <person name="Dixon R.A."/>
            <person name="May G.D."/>
            <person name="Schwartz D.C."/>
            <person name="Rogers J."/>
            <person name="Quetier F."/>
            <person name="Town C.D."/>
            <person name="Roe B.A."/>
        </authorList>
    </citation>
    <scope>NUCLEOTIDE SEQUENCE [LARGE SCALE GENOMIC DNA]</scope>
    <source>
        <strain evidence="1">A17</strain>
        <strain evidence="2 3">cv. Jemalong A17</strain>
    </source>
</reference>
<dbReference type="Proteomes" id="UP000002051">
    <property type="component" value="Chromosome 8"/>
</dbReference>
<proteinExistence type="predicted"/>
<sequence length="71" mass="8274">MELSHFHHVVVMCFSSQEFLGWSEGQERVKTLYKHRYKVGTRTELNGAGFVNQYLGTSVIKFSDKFFVLDI</sequence>
<dbReference type="EnsemblPlants" id="KEH19326">
    <property type="protein sequence ID" value="KEH19326"/>
    <property type="gene ID" value="MTR_8g447010"/>
</dbReference>
<dbReference type="HOGENOM" id="CLU_2743896_0_0_1"/>
<organism evidence="1 3">
    <name type="scientific">Medicago truncatula</name>
    <name type="common">Barrel medic</name>
    <name type="synonym">Medicago tribuloides</name>
    <dbReference type="NCBI Taxonomy" id="3880"/>
    <lineage>
        <taxon>Eukaryota</taxon>
        <taxon>Viridiplantae</taxon>
        <taxon>Streptophyta</taxon>
        <taxon>Embryophyta</taxon>
        <taxon>Tracheophyta</taxon>
        <taxon>Spermatophyta</taxon>
        <taxon>Magnoliopsida</taxon>
        <taxon>eudicotyledons</taxon>
        <taxon>Gunneridae</taxon>
        <taxon>Pentapetalae</taxon>
        <taxon>rosids</taxon>
        <taxon>fabids</taxon>
        <taxon>Fabales</taxon>
        <taxon>Fabaceae</taxon>
        <taxon>Papilionoideae</taxon>
        <taxon>50 kb inversion clade</taxon>
        <taxon>NPAAA clade</taxon>
        <taxon>Hologalegina</taxon>
        <taxon>IRL clade</taxon>
        <taxon>Trifolieae</taxon>
        <taxon>Medicago</taxon>
    </lineage>
</organism>
<reference evidence="1 3" key="2">
    <citation type="journal article" date="2014" name="BMC Genomics">
        <title>An improved genome release (version Mt4.0) for the model legume Medicago truncatula.</title>
        <authorList>
            <person name="Tang H."/>
            <person name="Krishnakumar V."/>
            <person name="Bidwell S."/>
            <person name="Rosen B."/>
            <person name="Chan A."/>
            <person name="Zhou S."/>
            <person name="Gentzbittel L."/>
            <person name="Childs K.L."/>
            <person name="Yandell M."/>
            <person name="Gundlach H."/>
            <person name="Mayer K.F."/>
            <person name="Schwartz D.C."/>
            <person name="Town C.D."/>
        </authorList>
    </citation>
    <scope>GENOME REANNOTATION</scope>
    <source>
        <strain evidence="1">A17</strain>
        <strain evidence="2 3">cv. Jemalong A17</strain>
    </source>
</reference>
<accession>A0A072TQ53</accession>
<name>A0A072TQ53_MEDTR</name>
<evidence type="ECO:0000313" key="3">
    <source>
        <dbReference type="Proteomes" id="UP000002051"/>
    </source>
</evidence>
<dbReference type="EMBL" id="CM001224">
    <property type="protein sequence ID" value="KEH19326.1"/>
    <property type="molecule type" value="Genomic_DNA"/>
</dbReference>
<dbReference type="AlphaFoldDB" id="A0A072TQ53"/>
<protein>
    <submittedName>
        <fullName evidence="1 2">Uncharacterized protein</fullName>
    </submittedName>
</protein>
<keyword evidence="3" id="KW-1185">Reference proteome</keyword>
<evidence type="ECO:0000313" key="1">
    <source>
        <dbReference type="EMBL" id="KEH19326.1"/>
    </source>
</evidence>
<evidence type="ECO:0000313" key="2">
    <source>
        <dbReference type="EnsemblPlants" id="KEH19326"/>
    </source>
</evidence>
<reference evidence="2" key="3">
    <citation type="submission" date="2015-04" db="UniProtKB">
        <authorList>
            <consortium name="EnsemblPlants"/>
        </authorList>
    </citation>
    <scope>IDENTIFICATION</scope>
    <source>
        <strain evidence="2">cv. Jemalong A17</strain>
    </source>
</reference>